<dbReference type="PANTHER" id="PTHR45527">
    <property type="entry name" value="NONRIBOSOMAL PEPTIDE SYNTHETASE"/>
    <property type="match status" value="1"/>
</dbReference>
<dbReference type="RefSeq" id="WP_167981504.1">
    <property type="nucleotide sequence ID" value="NZ_JAATEJ010000002.1"/>
</dbReference>
<comment type="caution">
    <text evidence="4">The sequence shown here is derived from an EMBL/GenBank/DDBJ whole genome shotgun (WGS) entry which is preliminary data.</text>
</comment>
<evidence type="ECO:0000259" key="3">
    <source>
        <dbReference type="Pfam" id="PF00668"/>
    </source>
</evidence>
<evidence type="ECO:0000313" key="5">
    <source>
        <dbReference type="Proteomes" id="UP000734511"/>
    </source>
</evidence>
<evidence type="ECO:0000256" key="1">
    <source>
        <dbReference type="SAM" id="MobiDB-lite"/>
    </source>
</evidence>
<feature type="domain" description="Condensation" evidence="3">
    <location>
        <begin position="23"/>
        <end position="274"/>
    </location>
</feature>
<dbReference type="PANTHER" id="PTHR45527:SF1">
    <property type="entry name" value="FATTY ACID SYNTHASE"/>
    <property type="match status" value="1"/>
</dbReference>
<protein>
    <recommendedName>
        <fullName evidence="3">Condensation domain-containing protein</fullName>
    </recommendedName>
</protein>
<feature type="region of interest" description="Disordered" evidence="1">
    <location>
        <begin position="192"/>
        <end position="211"/>
    </location>
</feature>
<keyword evidence="5" id="KW-1185">Reference proteome</keyword>
<evidence type="ECO:0000256" key="2">
    <source>
        <dbReference type="SAM" id="SignalP"/>
    </source>
</evidence>
<dbReference type="EMBL" id="JAATEJ010000002">
    <property type="protein sequence ID" value="NJP42657.1"/>
    <property type="molecule type" value="Genomic_DNA"/>
</dbReference>
<evidence type="ECO:0000313" key="4">
    <source>
        <dbReference type="EMBL" id="NJP42657.1"/>
    </source>
</evidence>
<sequence>MLRYGPAFATLSLRQVLALAAPGVSVDECAAGIRRLVERHAGLRTRFTEGEGEGGGPRQVAVAEGSFLVEVHEVAGGSEGALAAFAERRSRKLAAEPFRHSHEWPVRFGLVCRQGRVRAVVLVCSHLAFDGWSADLVGRELRALLGGGQDAGQPAGQPAGQDVWQPLDQAAYEQSDRGRRENDRTLRHWRARLAEVPDAPPRPPLDRPAAPPIQQWWLTSPALAAASVAVADRTRTSSSTVLLTLAATALAALRGQDTVPLLLIAGNRLTERQQAYAGATAQDGLLLFDRGSTGANSGLDDAVREVYRRSAASYLRGRFDRAALTDLTAELDARRRHPLDLSGYFNDARLSQDWVLGPGPHPRSARGPAFVRGYDRNDMSFCLVLAQQGADCRVSLLADTRVLPADAIPGVLSGLESLLCEAATADVPLAAVPAALGLA</sequence>
<gene>
    <name evidence="4" type="ORF">HCN08_04415</name>
</gene>
<name>A0ABX0ZJN5_9ACTN</name>
<organism evidence="4 5">
    <name type="scientific">Actinacidiphila epipremni</name>
    <dbReference type="NCBI Taxonomy" id="2053013"/>
    <lineage>
        <taxon>Bacteria</taxon>
        <taxon>Bacillati</taxon>
        <taxon>Actinomycetota</taxon>
        <taxon>Actinomycetes</taxon>
        <taxon>Kitasatosporales</taxon>
        <taxon>Streptomycetaceae</taxon>
        <taxon>Actinacidiphila</taxon>
    </lineage>
</organism>
<keyword evidence="2" id="KW-0732">Signal</keyword>
<dbReference type="InterPro" id="IPR023213">
    <property type="entry name" value="CAT-like_dom_sf"/>
</dbReference>
<dbReference type="Pfam" id="PF00668">
    <property type="entry name" value="Condensation"/>
    <property type="match status" value="1"/>
</dbReference>
<proteinExistence type="predicted"/>
<dbReference type="Gene3D" id="3.30.559.30">
    <property type="entry name" value="Nonribosomal peptide synthetase, condensation domain"/>
    <property type="match status" value="1"/>
</dbReference>
<dbReference type="Proteomes" id="UP000734511">
    <property type="component" value="Unassembled WGS sequence"/>
</dbReference>
<accession>A0ABX0ZJN5</accession>
<dbReference type="SUPFAM" id="SSF52777">
    <property type="entry name" value="CoA-dependent acyltransferases"/>
    <property type="match status" value="2"/>
</dbReference>
<reference evidence="4 5" key="1">
    <citation type="submission" date="2020-03" db="EMBL/GenBank/DDBJ databases">
        <title>WGS of actinomycetes isolated from Thailand.</title>
        <authorList>
            <person name="Thawai C."/>
        </authorList>
    </citation>
    <scope>NUCLEOTIDE SEQUENCE [LARGE SCALE GENOMIC DNA]</scope>
    <source>
        <strain evidence="4 5">PRB2-1</strain>
    </source>
</reference>
<feature type="chain" id="PRO_5046954259" description="Condensation domain-containing protein" evidence="2">
    <location>
        <begin position="21"/>
        <end position="439"/>
    </location>
</feature>
<dbReference type="InterPro" id="IPR001242">
    <property type="entry name" value="Condensation_dom"/>
</dbReference>
<dbReference type="Gene3D" id="3.30.559.10">
    <property type="entry name" value="Chloramphenicol acetyltransferase-like domain"/>
    <property type="match status" value="1"/>
</dbReference>
<feature type="signal peptide" evidence="2">
    <location>
        <begin position="1"/>
        <end position="20"/>
    </location>
</feature>